<organism evidence="5 6">
    <name type="scientific">Pseudomaricurvus hydrocarbonicus</name>
    <dbReference type="NCBI Taxonomy" id="1470433"/>
    <lineage>
        <taxon>Bacteria</taxon>
        <taxon>Pseudomonadati</taxon>
        <taxon>Pseudomonadota</taxon>
        <taxon>Gammaproteobacteria</taxon>
        <taxon>Cellvibrionales</taxon>
        <taxon>Cellvibrionaceae</taxon>
        <taxon>Pseudomaricurvus</taxon>
    </lineage>
</organism>
<sequence>MNTPGSLCPTVKALDIVGDKWTLLILRELFFGSYRYNQFQRAMPRISPTVLSKRLKHLENCGLIVRKSAVGQKNVEYRLTRCGRELGPVIDGLARWGLRWARDHLCNADLDAGSFMWDFHRTLKIDELPEGETVFCVMVDDTKWWLIASHDMVDLCNEDPGREVDVYLSAPLAVMAELWMGDTSVEAAIKSKDLLLSGSNHLTRTVTRWFPTSSYTEVRAERFI</sequence>
<dbReference type="SUPFAM" id="SSF46785">
    <property type="entry name" value="Winged helix' DNA-binding domain"/>
    <property type="match status" value="1"/>
</dbReference>
<comment type="caution">
    <text evidence="5">The sequence shown here is derived from an EMBL/GenBank/DDBJ whole genome shotgun (WGS) entry which is preliminary data.</text>
</comment>
<feature type="domain" description="HTH hxlR-type" evidence="4">
    <location>
        <begin position="8"/>
        <end position="105"/>
    </location>
</feature>
<gene>
    <name evidence="5" type="ORF">G8770_16820</name>
</gene>
<dbReference type="PANTHER" id="PTHR33204">
    <property type="entry name" value="TRANSCRIPTIONAL REGULATOR, MARR FAMILY"/>
    <property type="match status" value="1"/>
</dbReference>
<dbReference type="PANTHER" id="PTHR33204:SF18">
    <property type="entry name" value="TRANSCRIPTIONAL REGULATORY PROTEIN"/>
    <property type="match status" value="1"/>
</dbReference>
<dbReference type="InterPro" id="IPR036390">
    <property type="entry name" value="WH_DNA-bd_sf"/>
</dbReference>
<evidence type="ECO:0000313" key="6">
    <source>
        <dbReference type="Proteomes" id="UP000787472"/>
    </source>
</evidence>
<keyword evidence="6" id="KW-1185">Reference proteome</keyword>
<evidence type="ECO:0000256" key="3">
    <source>
        <dbReference type="ARBA" id="ARBA00023163"/>
    </source>
</evidence>
<dbReference type="GO" id="GO:0003677">
    <property type="term" value="F:DNA binding"/>
    <property type="evidence" value="ECO:0007669"/>
    <property type="project" value="UniProtKB-KW"/>
</dbReference>
<keyword evidence="2" id="KW-0238">DNA-binding</keyword>
<accession>A0A9E5MMY2</accession>
<dbReference type="SUPFAM" id="SSF55718">
    <property type="entry name" value="SCP-like"/>
    <property type="match status" value="1"/>
</dbReference>
<dbReference type="Gene3D" id="1.10.10.10">
    <property type="entry name" value="Winged helix-like DNA-binding domain superfamily/Winged helix DNA-binding domain"/>
    <property type="match status" value="1"/>
</dbReference>
<evidence type="ECO:0000259" key="4">
    <source>
        <dbReference type="PROSITE" id="PS51118"/>
    </source>
</evidence>
<name>A0A9E5MMY2_9GAMM</name>
<reference evidence="5" key="1">
    <citation type="submission" date="2020-03" db="EMBL/GenBank/DDBJ databases">
        <authorList>
            <person name="Guo F."/>
        </authorList>
    </citation>
    <scope>NUCLEOTIDE SEQUENCE</scope>
    <source>
        <strain evidence="5">JCM 30134</strain>
    </source>
</reference>
<dbReference type="Pfam" id="PF01638">
    <property type="entry name" value="HxlR"/>
    <property type="match status" value="1"/>
</dbReference>
<dbReference type="InterPro" id="IPR002577">
    <property type="entry name" value="HTH_HxlR"/>
</dbReference>
<dbReference type="RefSeq" id="WP_167189501.1">
    <property type="nucleotide sequence ID" value="NZ_JAAONZ010000015.1"/>
</dbReference>
<dbReference type="PROSITE" id="PS51118">
    <property type="entry name" value="HTH_HXLR"/>
    <property type="match status" value="1"/>
</dbReference>
<evidence type="ECO:0000256" key="2">
    <source>
        <dbReference type="ARBA" id="ARBA00023125"/>
    </source>
</evidence>
<dbReference type="EMBL" id="JAAONZ010000015">
    <property type="protein sequence ID" value="NHO67213.1"/>
    <property type="molecule type" value="Genomic_DNA"/>
</dbReference>
<dbReference type="InterPro" id="IPR003033">
    <property type="entry name" value="SCP2_sterol-bd_dom"/>
</dbReference>
<evidence type="ECO:0000313" key="5">
    <source>
        <dbReference type="EMBL" id="NHO67213.1"/>
    </source>
</evidence>
<dbReference type="InterPro" id="IPR036527">
    <property type="entry name" value="SCP2_sterol-bd_dom_sf"/>
</dbReference>
<evidence type="ECO:0000256" key="1">
    <source>
        <dbReference type="ARBA" id="ARBA00023015"/>
    </source>
</evidence>
<dbReference type="AlphaFoldDB" id="A0A9E5MMY2"/>
<protein>
    <submittedName>
        <fullName evidence="5">Helix-turn-helix transcriptional regulator</fullName>
    </submittedName>
</protein>
<keyword evidence="1" id="KW-0805">Transcription regulation</keyword>
<keyword evidence="3" id="KW-0804">Transcription</keyword>
<dbReference type="Pfam" id="PF02036">
    <property type="entry name" value="SCP2"/>
    <property type="match status" value="1"/>
</dbReference>
<dbReference type="InterPro" id="IPR036388">
    <property type="entry name" value="WH-like_DNA-bd_sf"/>
</dbReference>
<proteinExistence type="predicted"/>
<dbReference type="Proteomes" id="UP000787472">
    <property type="component" value="Unassembled WGS sequence"/>
</dbReference>